<evidence type="ECO:0000259" key="1">
    <source>
        <dbReference type="PROSITE" id="PS50035"/>
    </source>
</evidence>
<dbReference type="GO" id="GO:0032049">
    <property type="term" value="P:cardiolipin biosynthetic process"/>
    <property type="evidence" value="ECO:0007669"/>
    <property type="project" value="UniProtKB-ARBA"/>
</dbReference>
<dbReference type="CDD" id="cd09111">
    <property type="entry name" value="PLDc_ymdC_like_1"/>
    <property type="match status" value="1"/>
</dbReference>
<dbReference type="Proteomes" id="UP000445000">
    <property type="component" value="Unassembled WGS sequence"/>
</dbReference>
<dbReference type="InterPro" id="IPR001736">
    <property type="entry name" value="PLipase_D/transphosphatidylase"/>
</dbReference>
<reference evidence="3" key="1">
    <citation type="submission" date="2020-01" db="EMBL/GenBank/DDBJ databases">
        <title>'Steroidobacter agaridevorans' sp. nov., agar-degrading bacteria isolated from rhizosphere soils.</title>
        <authorList>
            <person name="Ikenaga M."/>
            <person name="Kataoka M."/>
            <person name="Murouchi A."/>
            <person name="Katsuragi S."/>
            <person name="Sakai M."/>
        </authorList>
    </citation>
    <scope>NUCLEOTIDE SEQUENCE [LARGE SCALE GENOMIC DNA]</scope>
    <source>
        <strain evidence="3">YU21-B</strain>
    </source>
</reference>
<evidence type="ECO:0000313" key="3">
    <source>
        <dbReference type="Proteomes" id="UP000445000"/>
    </source>
</evidence>
<proteinExistence type="predicted"/>
<accession>A0A829YB85</accession>
<dbReference type="SMART" id="SM00155">
    <property type="entry name" value="PLDc"/>
    <property type="match status" value="2"/>
</dbReference>
<organism evidence="2 3">
    <name type="scientific">Steroidobacter agaridevorans</name>
    <dbReference type="NCBI Taxonomy" id="2695856"/>
    <lineage>
        <taxon>Bacteria</taxon>
        <taxon>Pseudomonadati</taxon>
        <taxon>Pseudomonadota</taxon>
        <taxon>Gammaproteobacteria</taxon>
        <taxon>Steroidobacterales</taxon>
        <taxon>Steroidobacteraceae</taxon>
        <taxon>Steroidobacter</taxon>
    </lineage>
</organism>
<dbReference type="InterPro" id="IPR025202">
    <property type="entry name" value="PLD-like_dom"/>
</dbReference>
<feature type="domain" description="PLD phosphodiesterase" evidence="1">
    <location>
        <begin position="140"/>
        <end position="167"/>
    </location>
</feature>
<dbReference type="GO" id="GO:0030572">
    <property type="term" value="F:phosphatidyltransferase activity"/>
    <property type="evidence" value="ECO:0007669"/>
    <property type="project" value="UniProtKB-ARBA"/>
</dbReference>
<dbReference type="Gene3D" id="3.30.870.10">
    <property type="entry name" value="Endonuclease Chain A"/>
    <property type="match status" value="2"/>
</dbReference>
<comment type="caution">
    <text evidence="2">The sequence shown here is derived from an EMBL/GenBank/DDBJ whole genome shotgun (WGS) entry which is preliminary data.</text>
</comment>
<keyword evidence="3" id="KW-1185">Reference proteome</keyword>
<dbReference type="SUPFAM" id="SSF56024">
    <property type="entry name" value="Phospholipase D/nuclease"/>
    <property type="match status" value="2"/>
</dbReference>
<feature type="domain" description="PLD phosphodiesterase" evidence="1">
    <location>
        <begin position="377"/>
        <end position="404"/>
    </location>
</feature>
<dbReference type="AlphaFoldDB" id="A0A829YB85"/>
<dbReference type="RefSeq" id="WP_161811818.1">
    <property type="nucleotide sequence ID" value="NZ_BLJN01000002.1"/>
</dbReference>
<dbReference type="PANTHER" id="PTHR21248:SF12">
    <property type="entry name" value="CARDIOLIPIN SYNTHASE C"/>
    <property type="match status" value="1"/>
</dbReference>
<name>A0A829YB85_9GAMM</name>
<gene>
    <name evidence="2" type="ORF">GCM10011487_20880</name>
</gene>
<dbReference type="Pfam" id="PF13091">
    <property type="entry name" value="PLDc_2"/>
    <property type="match status" value="2"/>
</dbReference>
<protein>
    <submittedName>
        <fullName evidence="2">Phospholipase D family protein</fullName>
    </submittedName>
</protein>
<dbReference type="PANTHER" id="PTHR21248">
    <property type="entry name" value="CARDIOLIPIN SYNTHASE"/>
    <property type="match status" value="1"/>
</dbReference>
<sequence>MSFSIEGVLSTTGTQATRLHQAIDPALRSHPGASGIFALESGRDAFAARALLAAAAERSIDVECYIWRGDVTGYLMFEALWNAAERGVRVRLLLDDNNTTGLDQTIAALDAHENIEVRLFNPLRHRRLRWINYVRDFRRVNRRMHNKSFTVDKEVTVVGGRNVGDEYFDAGGAMTFADLDVMAVGPIASEVSNNFDLYFNSESAHRAESVLGKASSEAIRNLKAAFAATHARPGSAQYLEALDETGFVTQLEEGRLAMEWVDARLVSDDPAKVLHAEPPRDLLMLPRLLQLTGQARVQFDLISPYFVPAIRGTKDLVQLARQGVRVRVLTNSLASTDVAAVHAGYAKRRKALLRAGLEIYEVKRVEPTPASLTRGSSAASLHAKTFEIDGRYVYVGSFNFDPRSAYLNTEMGLLLDSPQLARRLNHFFETQAPAHSYRVRLDEHDELQWIETTATGQRAHRIEPHTSVFQRAALRVIAALPIDWLL</sequence>
<evidence type="ECO:0000313" key="2">
    <source>
        <dbReference type="EMBL" id="GFE80088.1"/>
    </source>
</evidence>
<dbReference type="CDD" id="cd09113">
    <property type="entry name" value="PLDc_ymdC_like_2"/>
    <property type="match status" value="1"/>
</dbReference>
<dbReference type="EMBL" id="BLJN01000002">
    <property type="protein sequence ID" value="GFE80088.1"/>
    <property type="molecule type" value="Genomic_DNA"/>
</dbReference>
<dbReference type="PROSITE" id="PS50035">
    <property type="entry name" value="PLD"/>
    <property type="match status" value="2"/>
</dbReference>